<gene>
    <name evidence="13" type="ORF">MCOR_46411</name>
</gene>
<dbReference type="GO" id="GO:0004888">
    <property type="term" value="F:transmembrane signaling receptor activity"/>
    <property type="evidence" value="ECO:0007669"/>
    <property type="project" value="InterPro"/>
</dbReference>
<dbReference type="GO" id="GO:0002224">
    <property type="term" value="P:toll-like receptor signaling pathway"/>
    <property type="evidence" value="ECO:0007669"/>
    <property type="project" value="InterPro"/>
</dbReference>
<evidence type="ECO:0000256" key="2">
    <source>
        <dbReference type="ARBA" id="ARBA00009634"/>
    </source>
</evidence>
<evidence type="ECO:0000313" key="13">
    <source>
        <dbReference type="EMBL" id="CAC5413526.1"/>
    </source>
</evidence>
<keyword evidence="7 11" id="KW-1133">Transmembrane helix</keyword>
<keyword evidence="4 11" id="KW-0812">Transmembrane</keyword>
<keyword evidence="8 11" id="KW-0472">Membrane</keyword>
<evidence type="ECO:0000256" key="1">
    <source>
        <dbReference type="ARBA" id="ARBA00004479"/>
    </source>
</evidence>
<dbReference type="OrthoDB" id="6105302at2759"/>
<evidence type="ECO:0000256" key="6">
    <source>
        <dbReference type="ARBA" id="ARBA00022737"/>
    </source>
</evidence>
<dbReference type="SUPFAM" id="SSF52058">
    <property type="entry name" value="L domain-like"/>
    <property type="match status" value="1"/>
</dbReference>
<evidence type="ECO:0000256" key="10">
    <source>
        <dbReference type="ARBA" id="ARBA00023180"/>
    </source>
</evidence>
<keyword evidence="14" id="KW-1185">Reference proteome</keyword>
<keyword evidence="5" id="KW-0732">Signal</keyword>
<dbReference type="SUPFAM" id="SSF52200">
    <property type="entry name" value="Toll/Interleukin receptor TIR domain"/>
    <property type="match status" value="1"/>
</dbReference>
<evidence type="ECO:0000256" key="4">
    <source>
        <dbReference type="ARBA" id="ARBA00022692"/>
    </source>
</evidence>
<organism evidence="13 14">
    <name type="scientific">Mytilus coruscus</name>
    <name type="common">Sea mussel</name>
    <dbReference type="NCBI Taxonomy" id="42192"/>
    <lineage>
        <taxon>Eukaryota</taxon>
        <taxon>Metazoa</taxon>
        <taxon>Spiralia</taxon>
        <taxon>Lophotrochozoa</taxon>
        <taxon>Mollusca</taxon>
        <taxon>Bivalvia</taxon>
        <taxon>Autobranchia</taxon>
        <taxon>Pteriomorphia</taxon>
        <taxon>Mytilida</taxon>
        <taxon>Mytiloidea</taxon>
        <taxon>Mytilidae</taxon>
        <taxon>Mytilinae</taxon>
        <taxon>Mytilus</taxon>
    </lineage>
</organism>
<accession>A0A6J8E089</accession>
<dbReference type="PIRSF" id="PIRSF037595">
    <property type="entry name" value="Toll-like_receptor"/>
    <property type="match status" value="1"/>
</dbReference>
<dbReference type="InterPro" id="IPR017241">
    <property type="entry name" value="Toll-like_receptor"/>
</dbReference>
<dbReference type="EMBL" id="CACVKT020008152">
    <property type="protein sequence ID" value="CAC5413526.1"/>
    <property type="molecule type" value="Genomic_DNA"/>
</dbReference>
<evidence type="ECO:0000256" key="3">
    <source>
        <dbReference type="ARBA" id="ARBA00022614"/>
    </source>
</evidence>
<dbReference type="PROSITE" id="PS50104">
    <property type="entry name" value="TIR"/>
    <property type="match status" value="1"/>
</dbReference>
<proteinExistence type="inferred from homology"/>
<comment type="subcellular location">
    <subcellularLocation>
        <location evidence="1">Membrane</location>
        <topology evidence="1">Single-pass type I membrane protein</topology>
    </subcellularLocation>
</comment>
<keyword evidence="3" id="KW-0433">Leucine-rich repeat</keyword>
<evidence type="ECO:0000313" key="14">
    <source>
        <dbReference type="Proteomes" id="UP000507470"/>
    </source>
</evidence>
<dbReference type="Gene3D" id="3.80.10.10">
    <property type="entry name" value="Ribonuclease Inhibitor"/>
    <property type="match status" value="1"/>
</dbReference>
<dbReference type="InterPro" id="IPR003591">
    <property type="entry name" value="Leu-rich_rpt_typical-subtyp"/>
</dbReference>
<dbReference type="InterPro" id="IPR000157">
    <property type="entry name" value="TIR_dom"/>
</dbReference>
<reference evidence="13 14" key="1">
    <citation type="submission" date="2020-06" db="EMBL/GenBank/DDBJ databases">
        <authorList>
            <person name="Li R."/>
            <person name="Bekaert M."/>
        </authorList>
    </citation>
    <scope>NUCLEOTIDE SEQUENCE [LARGE SCALE GENOMIC DNA]</scope>
    <source>
        <strain evidence="14">wild</strain>
    </source>
</reference>
<dbReference type="InterPro" id="IPR035897">
    <property type="entry name" value="Toll_tir_struct_dom_sf"/>
</dbReference>
<dbReference type="AlphaFoldDB" id="A0A6J8E089"/>
<feature type="domain" description="TIR" evidence="12">
    <location>
        <begin position="619"/>
        <end position="757"/>
    </location>
</feature>
<dbReference type="SMART" id="SM00369">
    <property type="entry name" value="LRR_TYP"/>
    <property type="match status" value="6"/>
</dbReference>
<evidence type="ECO:0000256" key="9">
    <source>
        <dbReference type="ARBA" id="ARBA00023170"/>
    </source>
</evidence>
<evidence type="ECO:0000256" key="8">
    <source>
        <dbReference type="ARBA" id="ARBA00023136"/>
    </source>
</evidence>
<dbReference type="PROSITE" id="PS51450">
    <property type="entry name" value="LRR"/>
    <property type="match status" value="1"/>
</dbReference>
<comment type="similarity">
    <text evidence="2">Belongs to the Toll-like receptor family.</text>
</comment>
<evidence type="ECO:0000256" key="5">
    <source>
        <dbReference type="ARBA" id="ARBA00022729"/>
    </source>
</evidence>
<feature type="transmembrane region" description="Helical" evidence="11">
    <location>
        <begin position="569"/>
        <end position="592"/>
    </location>
</feature>
<dbReference type="SMART" id="SM00255">
    <property type="entry name" value="TIR"/>
    <property type="match status" value="1"/>
</dbReference>
<sequence length="776" mass="90644">MIPRHLPTYATRMDLSRNSLKIVKGFTFQYFKNITYLNLGYNLIQTIDANAFYGLHRLQSLHLEHNFLQVVPIGMFDKLECLQHLSIQYNKLQNYQDDQIKEMSKILSLRTLSYDIYKDYQFPSQWSTLSKLIRLGIFIRSAKVQLNKEMFVHIKMMPIMSLHLDRVPSISDDFFDNFPKLDSISLWLGDDLPKNPIDQVFRSFGVLKNRKMTNIEIAYNRFNNGFTLNQNRLKYLWSICLKRLTLYDLDIKAIPIYAMQVFSVRSTCLEYLEISKNLLMYRGVAFFTFLQNFKKLKVLKIKSNRRHSRSKRSLPSGLYIFTAVLPKTLEELYMEDSISGDMVNINFINGHNLRVLSLKDNDIWSCAGSTTGIINVEYFDMSGWTCEKLSINLLYGFPNLKTLKASGSRLGHGFVNTAGVGSFLSKNLRLQDINLSSNRINSIPNGFFMRQFEHLSSVNMSHNNLTVFPKFQASIKALKIIDLSFNSITHFKNEDIEQVEKLGEVDIILRGNPIQCSCKTLQFLKWLGQTNRVPDISDLTCVTEKASRRFMSEVIFNLKTFEIFCKTKFWLAFAVSITSIIVLAMILTVLFFRYKYAVEYFLLRFKMKMRHYKELKQEYTYDAFISHSHTDLEWVKQFHDRVKSMGFELCLDAKDFIVGNGIAENVINAIGSSRKVIFIITHDFLKSTWGSYEMEMTRMHAFQKGREDMVIIVVRDQIKITDMPKILKSMWFKITCIQWPNGDNLPYNTEEIFYEKMKMSLTKKEETLIYSRNSAI</sequence>
<dbReference type="Pfam" id="PF13855">
    <property type="entry name" value="LRR_8"/>
    <property type="match status" value="2"/>
</dbReference>
<dbReference type="InterPro" id="IPR001611">
    <property type="entry name" value="Leu-rich_rpt"/>
</dbReference>
<keyword evidence="6" id="KW-0677">Repeat</keyword>
<dbReference type="GO" id="GO:0006955">
    <property type="term" value="P:immune response"/>
    <property type="evidence" value="ECO:0007669"/>
    <property type="project" value="InterPro"/>
</dbReference>
<protein>
    <recommendedName>
        <fullName evidence="12">TIR domain-containing protein</fullName>
    </recommendedName>
</protein>
<dbReference type="PANTHER" id="PTHR24365">
    <property type="entry name" value="TOLL-LIKE RECEPTOR"/>
    <property type="match status" value="1"/>
</dbReference>
<keyword evidence="10" id="KW-0325">Glycoprotein</keyword>
<dbReference type="Gene3D" id="3.40.50.10140">
    <property type="entry name" value="Toll/interleukin-1 receptor homology (TIR) domain"/>
    <property type="match status" value="1"/>
</dbReference>
<evidence type="ECO:0000256" key="11">
    <source>
        <dbReference type="SAM" id="Phobius"/>
    </source>
</evidence>
<dbReference type="GO" id="GO:0005886">
    <property type="term" value="C:plasma membrane"/>
    <property type="evidence" value="ECO:0007669"/>
    <property type="project" value="TreeGrafter"/>
</dbReference>
<dbReference type="PANTHER" id="PTHR24365:SF541">
    <property type="entry name" value="PROTEIN TOLL-RELATED"/>
    <property type="match status" value="1"/>
</dbReference>
<name>A0A6J8E089_MYTCO</name>
<evidence type="ECO:0000256" key="7">
    <source>
        <dbReference type="ARBA" id="ARBA00022989"/>
    </source>
</evidence>
<dbReference type="Proteomes" id="UP000507470">
    <property type="component" value="Unassembled WGS sequence"/>
</dbReference>
<keyword evidence="9" id="KW-0675">Receptor</keyword>
<dbReference type="InterPro" id="IPR032675">
    <property type="entry name" value="LRR_dom_sf"/>
</dbReference>
<evidence type="ECO:0000259" key="12">
    <source>
        <dbReference type="PROSITE" id="PS50104"/>
    </source>
</evidence>
<dbReference type="Pfam" id="PF13676">
    <property type="entry name" value="TIR_2"/>
    <property type="match status" value="1"/>
</dbReference>